<dbReference type="OrthoDB" id="1888725at2759"/>
<proteinExistence type="inferred from homology"/>
<keyword evidence="3" id="KW-0732">Signal</keyword>
<name>A0A9W7LGU1_HIBTR</name>
<evidence type="ECO:0000256" key="2">
    <source>
        <dbReference type="ARBA" id="ARBA00023157"/>
    </source>
</evidence>
<dbReference type="InterPro" id="IPR006041">
    <property type="entry name" value="Pollen_Ole_e1_allergen"/>
</dbReference>
<evidence type="ECO:0000313" key="4">
    <source>
        <dbReference type="EMBL" id="GMI63591.1"/>
    </source>
</evidence>
<evidence type="ECO:0008006" key="6">
    <source>
        <dbReference type="Google" id="ProtNLM"/>
    </source>
</evidence>
<dbReference type="AlphaFoldDB" id="A0A9W7LGU1"/>
<keyword evidence="5" id="KW-1185">Reference proteome</keyword>
<feature type="signal peptide" evidence="3">
    <location>
        <begin position="1"/>
        <end position="25"/>
    </location>
</feature>
<comment type="similarity">
    <text evidence="1">Belongs to the Ole e I family.</text>
</comment>
<sequence length="173" mass="19177">MAKVSQFALVSLAICLSSLLGLAVAAEEKFIVEGKVYCDTCRVEFETKISQPIKGALVNLECRNRTDIRTITLTKDVVTDKAGAYKIAVEGDHEEEICDVSLVKSPRADCNDPTEAWRKSRVVLTTKDGVDGPQRYANNLGFKRKQALPECVQVLKEIGYYEVEEEEGHSHSP</sequence>
<dbReference type="PROSITE" id="PS00925">
    <property type="entry name" value="OLEEI"/>
    <property type="match status" value="1"/>
</dbReference>
<organism evidence="4 5">
    <name type="scientific">Hibiscus trionum</name>
    <name type="common">Flower of an hour</name>
    <dbReference type="NCBI Taxonomy" id="183268"/>
    <lineage>
        <taxon>Eukaryota</taxon>
        <taxon>Viridiplantae</taxon>
        <taxon>Streptophyta</taxon>
        <taxon>Embryophyta</taxon>
        <taxon>Tracheophyta</taxon>
        <taxon>Spermatophyta</taxon>
        <taxon>Magnoliopsida</taxon>
        <taxon>eudicotyledons</taxon>
        <taxon>Gunneridae</taxon>
        <taxon>Pentapetalae</taxon>
        <taxon>rosids</taxon>
        <taxon>malvids</taxon>
        <taxon>Malvales</taxon>
        <taxon>Malvaceae</taxon>
        <taxon>Malvoideae</taxon>
        <taxon>Hibiscus</taxon>
    </lineage>
</organism>
<dbReference type="EMBL" id="BSYR01000002">
    <property type="protein sequence ID" value="GMI63591.1"/>
    <property type="molecule type" value="Genomic_DNA"/>
</dbReference>
<feature type="chain" id="PRO_5040859222" description="Anther-specific protein LAT52-like" evidence="3">
    <location>
        <begin position="26"/>
        <end position="173"/>
    </location>
</feature>
<comment type="caution">
    <text evidence="4">The sequence shown here is derived from an EMBL/GenBank/DDBJ whole genome shotgun (WGS) entry which is preliminary data.</text>
</comment>
<dbReference type="InterPro" id="IPR006040">
    <property type="entry name" value="Allergen_Ole_e_I_CS"/>
</dbReference>
<evidence type="ECO:0000313" key="5">
    <source>
        <dbReference type="Proteomes" id="UP001165190"/>
    </source>
</evidence>
<accession>A0A9W7LGU1</accession>
<keyword evidence="2" id="KW-1015">Disulfide bond</keyword>
<dbReference type="PANTHER" id="PTHR31614">
    <property type="entry name" value="PROTEIN DOWNSTREAM OF FLC-RELATED"/>
    <property type="match status" value="1"/>
</dbReference>
<evidence type="ECO:0000256" key="3">
    <source>
        <dbReference type="SAM" id="SignalP"/>
    </source>
</evidence>
<dbReference type="GO" id="GO:0005615">
    <property type="term" value="C:extracellular space"/>
    <property type="evidence" value="ECO:0007669"/>
    <property type="project" value="InterPro"/>
</dbReference>
<reference evidence="4" key="1">
    <citation type="submission" date="2023-05" db="EMBL/GenBank/DDBJ databases">
        <title>Genome and transcriptome analyses reveal genes involved in the formation of fine ridges on petal epidermal cells in Hibiscus trionum.</title>
        <authorList>
            <person name="Koshimizu S."/>
            <person name="Masuda S."/>
            <person name="Ishii T."/>
            <person name="Shirasu K."/>
            <person name="Hoshino A."/>
            <person name="Arita M."/>
        </authorList>
    </citation>
    <scope>NUCLEOTIDE SEQUENCE</scope>
    <source>
        <strain evidence="4">Hamamatsu line</strain>
    </source>
</reference>
<evidence type="ECO:0000256" key="1">
    <source>
        <dbReference type="ARBA" id="ARBA00010049"/>
    </source>
</evidence>
<protein>
    <recommendedName>
        <fullName evidence="6">Anther-specific protein LAT52-like</fullName>
    </recommendedName>
</protein>
<dbReference type="Proteomes" id="UP001165190">
    <property type="component" value="Unassembled WGS sequence"/>
</dbReference>
<gene>
    <name evidence="4" type="ORF">HRI_000028400</name>
</gene>
<dbReference type="Pfam" id="PF01190">
    <property type="entry name" value="Pollen_Ole_e_1"/>
    <property type="match status" value="1"/>
</dbReference>
<dbReference type="PANTHER" id="PTHR31614:SF20">
    <property type="entry name" value="POLLEN PROTEIN OLE E I-LIKE PROTEIN"/>
    <property type="match status" value="1"/>
</dbReference>